<feature type="compositionally biased region" description="Acidic residues" evidence="11">
    <location>
        <begin position="257"/>
        <end position="269"/>
    </location>
</feature>
<feature type="compositionally biased region" description="Polar residues" evidence="11">
    <location>
        <begin position="50"/>
        <end position="61"/>
    </location>
</feature>
<dbReference type="InterPro" id="IPR013083">
    <property type="entry name" value="Znf_RING/FYVE/PHD"/>
</dbReference>
<keyword evidence="4" id="KW-0235">DNA replication</keyword>
<dbReference type="CDD" id="cd15492">
    <property type="entry name" value="PHD_BRPF_JADE_like"/>
    <property type="match status" value="1"/>
</dbReference>
<comment type="similarity">
    <text evidence="2">Belongs to the ORC4 family.</text>
</comment>
<evidence type="ECO:0000259" key="12">
    <source>
        <dbReference type="PROSITE" id="PS50016"/>
    </source>
</evidence>
<feature type="compositionally biased region" description="Basic and acidic residues" evidence="11">
    <location>
        <begin position="178"/>
        <end position="190"/>
    </location>
</feature>
<dbReference type="SMART" id="SM00249">
    <property type="entry name" value="PHD"/>
    <property type="match status" value="1"/>
</dbReference>
<dbReference type="Pfam" id="PF13831">
    <property type="entry name" value="PHD_2"/>
    <property type="match status" value="1"/>
</dbReference>
<organism evidence="13 14">
    <name type="scientific">Podospora australis</name>
    <dbReference type="NCBI Taxonomy" id="1536484"/>
    <lineage>
        <taxon>Eukaryota</taxon>
        <taxon>Fungi</taxon>
        <taxon>Dikarya</taxon>
        <taxon>Ascomycota</taxon>
        <taxon>Pezizomycotina</taxon>
        <taxon>Sordariomycetes</taxon>
        <taxon>Sordariomycetidae</taxon>
        <taxon>Sordariales</taxon>
        <taxon>Podosporaceae</taxon>
        <taxon>Podospora</taxon>
    </lineage>
</organism>
<feature type="domain" description="PHD-type" evidence="12">
    <location>
        <begin position="313"/>
        <end position="363"/>
    </location>
</feature>
<accession>A0AAN6X495</accession>
<keyword evidence="14" id="KW-1185">Reference proteome</keyword>
<reference evidence="13" key="1">
    <citation type="journal article" date="2023" name="Mol. Phylogenet. Evol.">
        <title>Genome-scale phylogeny and comparative genomics of the fungal order Sordariales.</title>
        <authorList>
            <person name="Hensen N."/>
            <person name="Bonometti L."/>
            <person name="Westerberg I."/>
            <person name="Brannstrom I.O."/>
            <person name="Guillou S."/>
            <person name="Cros-Aarteil S."/>
            <person name="Calhoun S."/>
            <person name="Haridas S."/>
            <person name="Kuo A."/>
            <person name="Mondo S."/>
            <person name="Pangilinan J."/>
            <person name="Riley R."/>
            <person name="LaButti K."/>
            <person name="Andreopoulos B."/>
            <person name="Lipzen A."/>
            <person name="Chen C."/>
            <person name="Yan M."/>
            <person name="Daum C."/>
            <person name="Ng V."/>
            <person name="Clum A."/>
            <person name="Steindorff A."/>
            <person name="Ohm R.A."/>
            <person name="Martin F."/>
            <person name="Silar P."/>
            <person name="Natvig D.O."/>
            <person name="Lalanne C."/>
            <person name="Gautier V."/>
            <person name="Ament-Velasquez S.L."/>
            <person name="Kruys A."/>
            <person name="Hutchinson M.I."/>
            <person name="Powell A.J."/>
            <person name="Barry K."/>
            <person name="Miller A.N."/>
            <person name="Grigoriev I.V."/>
            <person name="Debuchy R."/>
            <person name="Gladieux P."/>
            <person name="Hiltunen Thoren M."/>
            <person name="Johannesson H."/>
        </authorList>
    </citation>
    <scope>NUCLEOTIDE SEQUENCE</scope>
    <source>
        <strain evidence="13">PSN309</strain>
    </source>
</reference>
<dbReference type="PROSITE" id="PS50016">
    <property type="entry name" value="ZF_PHD_2"/>
    <property type="match status" value="1"/>
</dbReference>
<dbReference type="InterPro" id="IPR041664">
    <property type="entry name" value="AAA_16"/>
</dbReference>
<comment type="subcellular location">
    <subcellularLocation>
        <location evidence="1">Nucleus</location>
    </subcellularLocation>
</comment>
<dbReference type="SUPFAM" id="SSF52540">
    <property type="entry name" value="P-loop containing nucleoside triphosphate hydrolases"/>
    <property type="match status" value="1"/>
</dbReference>
<dbReference type="PANTHER" id="PTHR12087:SF0">
    <property type="entry name" value="ORIGIN RECOGNITION COMPLEX SUBUNIT 4"/>
    <property type="match status" value="1"/>
</dbReference>
<evidence type="ECO:0000256" key="11">
    <source>
        <dbReference type="SAM" id="MobiDB-lite"/>
    </source>
</evidence>
<dbReference type="GO" id="GO:0008270">
    <property type="term" value="F:zinc ion binding"/>
    <property type="evidence" value="ECO:0007669"/>
    <property type="project" value="UniProtKB-KW"/>
</dbReference>
<evidence type="ECO:0000256" key="4">
    <source>
        <dbReference type="ARBA" id="ARBA00022705"/>
    </source>
</evidence>
<dbReference type="InterPro" id="IPR032705">
    <property type="entry name" value="ORC4_C"/>
</dbReference>
<dbReference type="InterPro" id="IPR003593">
    <property type="entry name" value="AAA+_ATPase"/>
</dbReference>
<dbReference type="InterPro" id="IPR027417">
    <property type="entry name" value="P-loop_NTPase"/>
</dbReference>
<dbReference type="GO" id="GO:0006270">
    <property type="term" value="P:DNA replication initiation"/>
    <property type="evidence" value="ECO:0007669"/>
    <property type="project" value="TreeGrafter"/>
</dbReference>
<evidence type="ECO:0000256" key="6">
    <source>
        <dbReference type="ARBA" id="ARBA00022771"/>
    </source>
</evidence>
<dbReference type="EMBL" id="MU864350">
    <property type="protein sequence ID" value="KAK4193729.1"/>
    <property type="molecule type" value="Genomic_DNA"/>
</dbReference>
<comment type="caution">
    <text evidence="13">The sequence shown here is derived from an EMBL/GenBank/DDBJ whole genome shotgun (WGS) entry which is preliminary data.</text>
</comment>
<feature type="region of interest" description="Disordered" evidence="11">
    <location>
        <begin position="1"/>
        <end position="199"/>
    </location>
</feature>
<evidence type="ECO:0000256" key="9">
    <source>
        <dbReference type="ARBA" id="ARBA00023242"/>
    </source>
</evidence>
<gene>
    <name evidence="13" type="ORF">QBC35DRAFT_510965</name>
</gene>
<dbReference type="SUPFAM" id="SSF57903">
    <property type="entry name" value="FYVE/PHD zinc finger"/>
    <property type="match status" value="1"/>
</dbReference>
<name>A0AAN6X495_9PEZI</name>
<feature type="compositionally biased region" description="Polar residues" evidence="11">
    <location>
        <begin position="127"/>
        <end position="141"/>
    </location>
</feature>
<dbReference type="Pfam" id="PF14629">
    <property type="entry name" value="ORC4_C"/>
    <property type="match status" value="1"/>
</dbReference>
<dbReference type="InterPro" id="IPR011011">
    <property type="entry name" value="Znf_FYVE_PHD"/>
</dbReference>
<protein>
    <recommendedName>
        <fullName evidence="3">Origin recognition complex subunit 4</fullName>
    </recommendedName>
</protein>
<dbReference type="GO" id="GO:0005664">
    <property type="term" value="C:nuclear origin of replication recognition complex"/>
    <property type="evidence" value="ECO:0007669"/>
    <property type="project" value="TreeGrafter"/>
</dbReference>
<evidence type="ECO:0000256" key="3">
    <source>
        <dbReference type="ARBA" id="ARBA00019083"/>
    </source>
</evidence>
<dbReference type="AlphaFoldDB" id="A0AAN6X495"/>
<dbReference type="Gene3D" id="3.30.40.10">
    <property type="entry name" value="Zinc/RING finger domain, C3HC4 (zinc finger)"/>
    <property type="match status" value="1"/>
</dbReference>
<keyword evidence="9" id="KW-0539">Nucleus</keyword>
<dbReference type="InterPro" id="IPR016527">
    <property type="entry name" value="ORC4"/>
</dbReference>
<dbReference type="Pfam" id="PF13191">
    <property type="entry name" value="AAA_16"/>
    <property type="match status" value="1"/>
</dbReference>
<evidence type="ECO:0000256" key="8">
    <source>
        <dbReference type="ARBA" id="ARBA00023125"/>
    </source>
</evidence>
<evidence type="ECO:0000313" key="14">
    <source>
        <dbReference type="Proteomes" id="UP001302126"/>
    </source>
</evidence>
<dbReference type="PANTHER" id="PTHR12087">
    <property type="entry name" value="ORIGIN RECOGNITION COMPLEX SUBUNIT 4"/>
    <property type="match status" value="1"/>
</dbReference>
<feature type="region of interest" description="Disordered" evidence="11">
    <location>
        <begin position="216"/>
        <end position="316"/>
    </location>
</feature>
<dbReference type="GO" id="GO:0003688">
    <property type="term" value="F:DNA replication origin binding"/>
    <property type="evidence" value="ECO:0007669"/>
    <property type="project" value="TreeGrafter"/>
</dbReference>
<dbReference type="Proteomes" id="UP001302126">
    <property type="component" value="Unassembled WGS sequence"/>
</dbReference>
<feature type="compositionally biased region" description="Low complexity" evidence="11">
    <location>
        <begin position="63"/>
        <end position="72"/>
    </location>
</feature>
<dbReference type="FunFam" id="3.40.50.300:FF:001597">
    <property type="entry name" value="Origin recognition complex subunit Orc4"/>
    <property type="match status" value="1"/>
</dbReference>
<evidence type="ECO:0000313" key="13">
    <source>
        <dbReference type="EMBL" id="KAK4193729.1"/>
    </source>
</evidence>
<dbReference type="InterPro" id="IPR019786">
    <property type="entry name" value="Zinc_finger_PHD-type_CS"/>
</dbReference>
<keyword evidence="7" id="KW-0862">Zinc</keyword>
<feature type="compositionally biased region" description="Low complexity" evidence="11">
    <location>
        <begin position="142"/>
        <end position="159"/>
    </location>
</feature>
<evidence type="ECO:0000256" key="2">
    <source>
        <dbReference type="ARBA" id="ARBA00005334"/>
    </source>
</evidence>
<dbReference type="PROSITE" id="PS01359">
    <property type="entry name" value="ZF_PHD_1"/>
    <property type="match status" value="1"/>
</dbReference>
<dbReference type="InterPro" id="IPR001965">
    <property type="entry name" value="Znf_PHD"/>
</dbReference>
<keyword evidence="8" id="KW-0238">DNA-binding</keyword>
<dbReference type="InterPro" id="IPR019787">
    <property type="entry name" value="Znf_PHD-finger"/>
</dbReference>
<evidence type="ECO:0000256" key="5">
    <source>
        <dbReference type="ARBA" id="ARBA00022723"/>
    </source>
</evidence>
<dbReference type="Gene3D" id="3.40.50.300">
    <property type="entry name" value="P-loop containing nucleotide triphosphate hydrolases"/>
    <property type="match status" value="1"/>
</dbReference>
<evidence type="ECO:0000256" key="1">
    <source>
        <dbReference type="ARBA" id="ARBA00004123"/>
    </source>
</evidence>
<dbReference type="CDD" id="cd00009">
    <property type="entry name" value="AAA"/>
    <property type="match status" value="1"/>
</dbReference>
<reference evidence="13" key="2">
    <citation type="submission" date="2023-05" db="EMBL/GenBank/DDBJ databases">
        <authorList>
            <consortium name="Lawrence Berkeley National Laboratory"/>
            <person name="Steindorff A."/>
            <person name="Hensen N."/>
            <person name="Bonometti L."/>
            <person name="Westerberg I."/>
            <person name="Brannstrom I.O."/>
            <person name="Guillou S."/>
            <person name="Cros-Aarteil S."/>
            <person name="Calhoun S."/>
            <person name="Haridas S."/>
            <person name="Kuo A."/>
            <person name="Mondo S."/>
            <person name="Pangilinan J."/>
            <person name="Riley R."/>
            <person name="Labutti K."/>
            <person name="Andreopoulos B."/>
            <person name="Lipzen A."/>
            <person name="Chen C."/>
            <person name="Yanf M."/>
            <person name="Daum C."/>
            <person name="Ng V."/>
            <person name="Clum A."/>
            <person name="Ohm R."/>
            <person name="Martin F."/>
            <person name="Silar P."/>
            <person name="Natvig D."/>
            <person name="Lalanne C."/>
            <person name="Gautier V."/>
            <person name="Ament-Velasquez S.L."/>
            <person name="Kruys A."/>
            <person name="Hutchinson M.I."/>
            <person name="Powell A.J."/>
            <person name="Barry K."/>
            <person name="Miller A.N."/>
            <person name="Grigoriev I.V."/>
            <person name="Debuchy R."/>
            <person name="Gladieux P."/>
            <person name="Thoren M.H."/>
            <person name="Johannesson H."/>
        </authorList>
    </citation>
    <scope>NUCLEOTIDE SEQUENCE</scope>
    <source>
        <strain evidence="13">PSN309</strain>
    </source>
</reference>
<keyword evidence="5" id="KW-0479">Metal-binding</keyword>
<feature type="compositionally biased region" description="Acidic residues" evidence="11">
    <location>
        <begin position="75"/>
        <end position="84"/>
    </location>
</feature>
<feature type="compositionally biased region" description="Low complexity" evidence="11">
    <location>
        <begin position="38"/>
        <end position="49"/>
    </location>
</feature>
<proteinExistence type="inferred from homology"/>
<sequence>MSVRVVIAATGKKRSRSQVEQDEPPVSSATTAKKPRTAKAAAPKLAVTTNSTTSRKAQTPASAAAKKVVAKQQQEEEEIADSEEERVKQQQQQQQQPPPPKKIANTKNGKASVYDFPDSGEDELSSAEVTTSRQPVQRQSRATTKPAVVTAAPAAAVVPSEPEKKKRGRPSKQPVVEPPKKTSAPEKVTLEESNDENDVAAAVVVSKAGRRVKATAKAVGLRGGDAQLLPKGILTPRKRDGVQRRQKSVAFEKSGGDIEEDEEEEEDEQPTPTRSSKKVREPSAEDMEVDEEPPAEVEEAEDKEEEEEEEEDEEVCAICSNPDSKRGNQIIFCDSCDMAVHQKCYGVPRVPKGDWFCRKCTEEGAAVAAKSKQLAVAPAQQQQKTLTYTTVTAPPPKEQIPDIPNFAEHLRSAQRVLLDRCTGRRRIKLRGQDEAYDKAYRLVEQTIVAGEGNSMMIIGARGCGKTTLVESILTNVAQQHKEEFHVVRLNGFIHTDDRLALREIWRQLGKEMAVEDDVVNKTTNYADTMASLLALLSHPSEIAEQHDGGITSKSIVFVIDEFDLFATHARQTLLYNLFDIAQARKAPIAVLGLTTRIDVVESLEKRVKSRFSHRYIYLSLPKSLPAFWDVCKQGLSIDEEDMEAEGIELGLKGHDAFWKWWNERIETLYKDSRFLDCLETQFYTTKSVSAFLTSCVLPLASLSPTSPTLRIPGPSVSGLNVSLEPPDSKLHMLESLSDLDLSLLIAAARFDIVAHTDTVNFAMAYDEYTSLMGKQRVQNASSGMLAMGGRTRVWGRGVAGMAWERLVALGVLIPAASGGRGTAGLGGLESKMWKVDVALEEIPAAVKLNAVLGRWCKEI</sequence>
<feature type="compositionally biased region" description="Acidic residues" evidence="11">
    <location>
        <begin position="284"/>
        <end position="315"/>
    </location>
</feature>
<dbReference type="SMART" id="SM00382">
    <property type="entry name" value="AAA"/>
    <property type="match status" value="1"/>
</dbReference>
<evidence type="ECO:0000256" key="10">
    <source>
        <dbReference type="PROSITE-ProRule" id="PRU00146"/>
    </source>
</evidence>
<evidence type="ECO:0000256" key="7">
    <source>
        <dbReference type="ARBA" id="ARBA00022833"/>
    </source>
</evidence>
<keyword evidence="6 10" id="KW-0863">Zinc-finger</keyword>